<keyword evidence="4" id="KW-1185">Reference proteome</keyword>
<dbReference type="PANTHER" id="PTHR14969">
    <property type="entry name" value="SPHINGOSINE-1-PHOSPHATE PHOSPHOHYDROLASE"/>
    <property type="match status" value="1"/>
</dbReference>
<evidence type="ECO:0000256" key="1">
    <source>
        <dbReference type="SAM" id="Phobius"/>
    </source>
</evidence>
<keyword evidence="1" id="KW-1133">Transmembrane helix</keyword>
<dbReference type="RefSeq" id="WP_012501260.1">
    <property type="nucleotide sequence ID" value="NC_011026.1"/>
</dbReference>
<protein>
    <submittedName>
        <fullName evidence="3">Phosphoesterase PA-phosphatase related</fullName>
    </submittedName>
</protein>
<sequence>MESLYGIDVWLFRLGNEAVANPVFDVLMVFLTKFKQSWPIAAFAAIFVLVRRKWDGVAIIFLCGLAIGIADQTASGFFKPLFERTRPCFALEEVRLLVRQVRSYSFASSHAANTASVATVIWLFFANSGHKIDKAFAIFLAIYAAAVAYSRVYVGVHYPSDIAAGMLIGVLSGSIVYTAYGYVVKNYIMIWREKRQAKSIGQKRFD</sequence>
<dbReference type="HOGENOM" id="CLU_072573_10_0_10"/>
<dbReference type="eggNOG" id="COG0671">
    <property type="taxonomic scope" value="Bacteria"/>
</dbReference>
<dbReference type="KEGG" id="cts:Ctha_2729"/>
<evidence type="ECO:0000313" key="4">
    <source>
        <dbReference type="Proteomes" id="UP000001208"/>
    </source>
</evidence>
<keyword evidence="1" id="KW-0472">Membrane</keyword>
<dbReference type="Gene3D" id="1.20.144.10">
    <property type="entry name" value="Phosphatidic acid phosphatase type 2/haloperoxidase"/>
    <property type="match status" value="1"/>
</dbReference>
<dbReference type="Proteomes" id="UP000001208">
    <property type="component" value="Chromosome"/>
</dbReference>
<feature type="transmembrane region" description="Helical" evidence="1">
    <location>
        <begin position="26"/>
        <end position="50"/>
    </location>
</feature>
<evidence type="ECO:0000313" key="3">
    <source>
        <dbReference type="EMBL" id="ACF15178.1"/>
    </source>
</evidence>
<dbReference type="InterPro" id="IPR036938">
    <property type="entry name" value="PAP2/HPO_sf"/>
</dbReference>
<dbReference type="EMBL" id="CP001100">
    <property type="protein sequence ID" value="ACF15178.1"/>
    <property type="molecule type" value="Genomic_DNA"/>
</dbReference>
<dbReference type="CDD" id="cd03395">
    <property type="entry name" value="PAP2_like_4"/>
    <property type="match status" value="1"/>
</dbReference>
<reference evidence="3 4" key="1">
    <citation type="submission" date="2008-06" db="EMBL/GenBank/DDBJ databases">
        <title>Complete sequence of Chloroherpeton thalassium ATCC 35110.</title>
        <authorList>
            <consortium name="US DOE Joint Genome Institute"/>
            <person name="Lucas S."/>
            <person name="Copeland A."/>
            <person name="Lapidus A."/>
            <person name="Glavina del Rio T."/>
            <person name="Dalin E."/>
            <person name="Tice H."/>
            <person name="Bruce D."/>
            <person name="Goodwin L."/>
            <person name="Pitluck S."/>
            <person name="Schmutz J."/>
            <person name="Larimer F."/>
            <person name="Land M."/>
            <person name="Hauser L."/>
            <person name="Kyrpides N."/>
            <person name="Mikhailova N."/>
            <person name="Liu Z."/>
            <person name="Li T."/>
            <person name="Zhao F."/>
            <person name="Overmann J."/>
            <person name="Bryant D.A."/>
            <person name="Richardson P."/>
        </authorList>
    </citation>
    <scope>NUCLEOTIDE SEQUENCE [LARGE SCALE GENOMIC DNA]</scope>
    <source>
        <strain evidence="4">ATCC 35110 / GB-78</strain>
    </source>
</reference>
<feature type="transmembrane region" description="Helical" evidence="1">
    <location>
        <begin position="104"/>
        <end position="125"/>
    </location>
</feature>
<dbReference type="OrthoDB" id="9789113at2"/>
<proteinExistence type="predicted"/>
<keyword evidence="1" id="KW-0812">Transmembrane</keyword>
<evidence type="ECO:0000259" key="2">
    <source>
        <dbReference type="SMART" id="SM00014"/>
    </source>
</evidence>
<dbReference type="AlphaFoldDB" id="B3QYV5"/>
<dbReference type="SUPFAM" id="SSF48317">
    <property type="entry name" value="Acid phosphatase/Vanadium-dependent haloperoxidase"/>
    <property type="match status" value="1"/>
</dbReference>
<dbReference type="STRING" id="517418.Ctha_2729"/>
<dbReference type="InterPro" id="IPR000326">
    <property type="entry name" value="PAP2/HPO"/>
</dbReference>
<dbReference type="PANTHER" id="PTHR14969:SF13">
    <property type="entry name" value="AT30094P"/>
    <property type="match status" value="1"/>
</dbReference>
<feature type="transmembrane region" description="Helical" evidence="1">
    <location>
        <begin position="57"/>
        <end position="78"/>
    </location>
</feature>
<gene>
    <name evidence="3" type="ordered locus">Ctha_2729</name>
</gene>
<feature type="domain" description="Phosphatidic acid phosphatase type 2/haloperoxidase" evidence="2">
    <location>
        <begin position="60"/>
        <end position="177"/>
    </location>
</feature>
<accession>B3QYV5</accession>
<dbReference type="Pfam" id="PF01569">
    <property type="entry name" value="PAP2"/>
    <property type="match status" value="1"/>
</dbReference>
<feature type="transmembrane region" description="Helical" evidence="1">
    <location>
        <begin position="137"/>
        <end position="156"/>
    </location>
</feature>
<name>B3QYV5_CHLT3</name>
<organism evidence="3 4">
    <name type="scientific">Chloroherpeton thalassium (strain ATCC 35110 / GB-78)</name>
    <dbReference type="NCBI Taxonomy" id="517418"/>
    <lineage>
        <taxon>Bacteria</taxon>
        <taxon>Pseudomonadati</taxon>
        <taxon>Chlorobiota</taxon>
        <taxon>Chlorobiia</taxon>
        <taxon>Chlorobiales</taxon>
        <taxon>Chloroherpetonaceae</taxon>
        <taxon>Chloroherpeton</taxon>
    </lineage>
</organism>
<dbReference type="SMART" id="SM00014">
    <property type="entry name" value="acidPPc"/>
    <property type="match status" value="1"/>
</dbReference>
<feature type="transmembrane region" description="Helical" evidence="1">
    <location>
        <begin position="162"/>
        <end position="184"/>
    </location>
</feature>